<gene>
    <name evidence="1" type="ORF">DdX_19903</name>
</gene>
<reference evidence="1" key="1">
    <citation type="submission" date="2022-01" db="EMBL/GenBank/DDBJ databases">
        <title>Genome Sequence Resource for Two Populations of Ditylenchus destructor, the Migratory Endoparasitic Phytonematode.</title>
        <authorList>
            <person name="Zhang H."/>
            <person name="Lin R."/>
            <person name="Xie B."/>
        </authorList>
    </citation>
    <scope>NUCLEOTIDE SEQUENCE</scope>
    <source>
        <strain evidence="1">BazhouSP</strain>
    </source>
</reference>
<name>A0AAD4QWQ6_9BILA</name>
<organism evidence="1 2">
    <name type="scientific">Ditylenchus destructor</name>
    <dbReference type="NCBI Taxonomy" id="166010"/>
    <lineage>
        <taxon>Eukaryota</taxon>
        <taxon>Metazoa</taxon>
        <taxon>Ecdysozoa</taxon>
        <taxon>Nematoda</taxon>
        <taxon>Chromadorea</taxon>
        <taxon>Rhabditida</taxon>
        <taxon>Tylenchina</taxon>
        <taxon>Tylenchomorpha</taxon>
        <taxon>Sphaerularioidea</taxon>
        <taxon>Anguinidae</taxon>
        <taxon>Anguininae</taxon>
        <taxon>Ditylenchus</taxon>
    </lineage>
</organism>
<dbReference type="EMBL" id="JAKKPZ010000463">
    <property type="protein sequence ID" value="KAI1694854.1"/>
    <property type="molecule type" value="Genomic_DNA"/>
</dbReference>
<dbReference type="AlphaFoldDB" id="A0AAD4QWQ6"/>
<keyword evidence="2" id="KW-1185">Reference proteome</keyword>
<evidence type="ECO:0000313" key="1">
    <source>
        <dbReference type="EMBL" id="KAI1694854.1"/>
    </source>
</evidence>
<evidence type="ECO:0000313" key="2">
    <source>
        <dbReference type="Proteomes" id="UP001201812"/>
    </source>
</evidence>
<proteinExistence type="predicted"/>
<accession>A0AAD4QWQ6</accession>
<protein>
    <submittedName>
        <fullName evidence="1">Uncharacterized protein</fullName>
    </submittedName>
</protein>
<dbReference type="Proteomes" id="UP001201812">
    <property type="component" value="Unassembled WGS sequence"/>
</dbReference>
<sequence length="242" mass="28950">MGNALGSPRPCSECFRKLTTNRRKQRLTRLEDVLIFFDRSDLERISLSSRQLRHIVVNYFYDSPYLLLDNACVMIIHKSFALLKFRGIHYGEYFHQHTLNWIVLPDNSDWPQIEQEHLINIKDMYFPKWFRVDLAQIECSIFAEKPTEDAMDAYELICHIWTGQTLRIFSRTTYQDDIMNLRVRLAIDMLLSNSNLLRVCELQYRAWDYVQQVYNYPLVYEANIVRVEATRRWNSRAYGESD</sequence>
<comment type="caution">
    <text evidence="1">The sequence shown here is derived from an EMBL/GenBank/DDBJ whole genome shotgun (WGS) entry which is preliminary data.</text>
</comment>